<dbReference type="EC" id="3.2.1.51" evidence="2"/>
<sequence length="604" mass="69756">MNTRMLLLAITLAGSLTIHAKDNDQAPAPVMPIPTEHQVRWQQMETYAFVHFGLNTFNDREWGYGDCKLETFNPTRLDCEQWAQTFVKAGLKGVIITAKHHDGFCLWPTNYTDYSIRNTPYKDGKGDVVGELAAACKKYGLKFGVYLSPWDRHQAFYGTPFYVDYFYHQLRELFTRYGDIFEIWFDGANGGDGWYGGAKDTRTIDRRTYYQYDRAYKLIDELQPQCIVFSDGGPGCRWVGNERGYAHATNWSFLRQGEVFPGYEKYYELQQGHADGNQWVPAECDVSIRPGWFYHEREDNKVKSVDHLTDLYYRSVGHNANLLINFPVNKEGRIHPTDSARIIAMHQRVTNELADNLLRGARIKASEERGRRFGVKALTDNRFDTYWATHDSVRSATLSIRFRRATRLNRLLLQEYIPLGQRVKSFTVEYRSGKQWLPIRLNEETTTIGYKRLLRFKPITTRQLRIRFNDARGCLCISEIGAYHAPNAQESFELKEADLKGYAFTQVSGTAENEVLMDLGQSRTVSALHYQPAQKGIATHYEILVGADPSQLRTLTTGEFSNIRNNPIRQDVYLTPTHARYIMLRALRIVDDSKRLLFDKLVVR</sequence>
<evidence type="ECO:0000259" key="8">
    <source>
        <dbReference type="Pfam" id="PF01120"/>
    </source>
</evidence>
<keyword evidence="5" id="KW-0326">Glycosidase</keyword>
<comment type="caution">
    <text evidence="9">The sequence shown here is derived from an EMBL/GenBank/DDBJ whole genome shotgun (WGS) entry which is preliminary data.</text>
</comment>
<evidence type="ECO:0000313" key="9">
    <source>
        <dbReference type="EMBL" id="EFA91006.1"/>
    </source>
</evidence>
<dbReference type="GO" id="GO:0016139">
    <property type="term" value="P:glycoside catabolic process"/>
    <property type="evidence" value="ECO:0007669"/>
    <property type="project" value="TreeGrafter"/>
</dbReference>
<dbReference type="SMART" id="SM00812">
    <property type="entry name" value="Alpha_L_fucos"/>
    <property type="match status" value="1"/>
</dbReference>
<dbReference type="InterPro" id="IPR008979">
    <property type="entry name" value="Galactose-bd-like_sf"/>
</dbReference>
<dbReference type="Gene3D" id="3.20.20.80">
    <property type="entry name" value="Glycosidases"/>
    <property type="match status" value="1"/>
</dbReference>
<dbReference type="InterPro" id="IPR000933">
    <property type="entry name" value="Glyco_hydro_29"/>
</dbReference>
<feature type="signal peptide" evidence="6">
    <location>
        <begin position="1"/>
        <end position="20"/>
    </location>
</feature>
<dbReference type="PANTHER" id="PTHR10030:SF37">
    <property type="entry name" value="ALPHA-L-FUCOSIDASE-RELATED"/>
    <property type="match status" value="1"/>
</dbReference>
<protein>
    <recommendedName>
        <fullName evidence="2">alpha-L-fucosidase</fullName>
        <ecNumber evidence="2">3.2.1.51</ecNumber>
    </recommendedName>
</protein>
<dbReference type="SUPFAM" id="SSF49785">
    <property type="entry name" value="Galactose-binding domain-like"/>
    <property type="match status" value="2"/>
</dbReference>
<dbReference type="Pfam" id="PF00754">
    <property type="entry name" value="F5_F8_type_C"/>
    <property type="match status" value="1"/>
</dbReference>
<dbReference type="STRING" id="679190.HMPREF0650_1211"/>
<dbReference type="eggNOG" id="COG3669">
    <property type="taxonomic scope" value="Bacteria"/>
</dbReference>
<dbReference type="InterPro" id="IPR017853">
    <property type="entry name" value="GH"/>
</dbReference>
<dbReference type="RefSeq" id="WP_004351008.1">
    <property type="nucleotide sequence ID" value="NZ_ADEG01000109.1"/>
</dbReference>
<dbReference type="GO" id="GO:0006004">
    <property type="term" value="P:fucose metabolic process"/>
    <property type="evidence" value="ECO:0007669"/>
    <property type="project" value="TreeGrafter"/>
</dbReference>
<dbReference type="GO" id="GO:0005764">
    <property type="term" value="C:lysosome"/>
    <property type="evidence" value="ECO:0007669"/>
    <property type="project" value="TreeGrafter"/>
</dbReference>
<evidence type="ECO:0000256" key="1">
    <source>
        <dbReference type="ARBA" id="ARBA00007951"/>
    </source>
</evidence>
<evidence type="ECO:0000256" key="4">
    <source>
        <dbReference type="ARBA" id="ARBA00022801"/>
    </source>
</evidence>
<evidence type="ECO:0000256" key="2">
    <source>
        <dbReference type="ARBA" id="ARBA00012662"/>
    </source>
</evidence>
<name>D1W8X3_9BACT</name>
<comment type="similarity">
    <text evidence="1">Belongs to the glycosyl hydrolase 29 family.</text>
</comment>
<reference evidence="9 10" key="1">
    <citation type="submission" date="2009-12" db="EMBL/GenBank/DDBJ databases">
        <title>Genome Sequence of Prevotella buccalis ATCC 35310.</title>
        <authorList>
            <person name="Durkin A.S."/>
            <person name="Madupu R."/>
            <person name="Torralba M."/>
            <person name="Methe B."/>
            <person name="Sutton G."/>
            <person name="Strausberg R.L."/>
            <person name="Nelson K.E."/>
        </authorList>
    </citation>
    <scope>NUCLEOTIDE SEQUENCE [LARGE SCALE GENOMIC DNA]</scope>
    <source>
        <strain evidence="9 10">ATCC 35310</strain>
    </source>
</reference>
<evidence type="ECO:0000313" key="10">
    <source>
        <dbReference type="Proteomes" id="UP000005283"/>
    </source>
</evidence>
<evidence type="ECO:0000256" key="6">
    <source>
        <dbReference type="SAM" id="SignalP"/>
    </source>
</evidence>
<dbReference type="GO" id="GO:0004560">
    <property type="term" value="F:alpha-L-fucosidase activity"/>
    <property type="evidence" value="ECO:0007669"/>
    <property type="project" value="InterPro"/>
</dbReference>
<evidence type="ECO:0000259" key="7">
    <source>
        <dbReference type="Pfam" id="PF00754"/>
    </source>
</evidence>
<evidence type="ECO:0000256" key="5">
    <source>
        <dbReference type="ARBA" id="ARBA00023295"/>
    </source>
</evidence>
<organism evidence="9 10">
    <name type="scientific">Hoylesella buccalis ATCC 35310</name>
    <dbReference type="NCBI Taxonomy" id="679190"/>
    <lineage>
        <taxon>Bacteria</taxon>
        <taxon>Pseudomonadati</taxon>
        <taxon>Bacteroidota</taxon>
        <taxon>Bacteroidia</taxon>
        <taxon>Bacteroidales</taxon>
        <taxon>Prevotellaceae</taxon>
        <taxon>Hoylesella</taxon>
    </lineage>
</organism>
<accession>D1W8X3</accession>
<gene>
    <name evidence="9" type="ORF">HMPREF0650_1211</name>
</gene>
<dbReference type="FunFam" id="3.20.20.80:FF:000052">
    <property type="entry name" value="Putative alpha-L-fucosidase 1"/>
    <property type="match status" value="1"/>
</dbReference>
<dbReference type="InterPro" id="IPR000421">
    <property type="entry name" value="FA58C"/>
</dbReference>
<dbReference type="Pfam" id="PF01120">
    <property type="entry name" value="Alpha_L_fucos"/>
    <property type="match status" value="1"/>
</dbReference>
<evidence type="ECO:0000256" key="3">
    <source>
        <dbReference type="ARBA" id="ARBA00022729"/>
    </source>
</evidence>
<dbReference type="Proteomes" id="UP000005283">
    <property type="component" value="Unassembled WGS sequence"/>
</dbReference>
<dbReference type="EMBL" id="ADEG01000109">
    <property type="protein sequence ID" value="EFA91006.1"/>
    <property type="molecule type" value="Genomic_DNA"/>
</dbReference>
<dbReference type="SUPFAM" id="SSF51445">
    <property type="entry name" value="(Trans)glycosidases"/>
    <property type="match status" value="1"/>
</dbReference>
<dbReference type="InterPro" id="IPR057739">
    <property type="entry name" value="Glyco_hydro_29_N"/>
</dbReference>
<dbReference type="Gene3D" id="2.60.120.260">
    <property type="entry name" value="Galactose-binding domain-like"/>
    <property type="match status" value="2"/>
</dbReference>
<feature type="chain" id="PRO_5003027759" description="alpha-L-fucosidase" evidence="6">
    <location>
        <begin position="21"/>
        <end position="604"/>
    </location>
</feature>
<dbReference type="PANTHER" id="PTHR10030">
    <property type="entry name" value="ALPHA-L-FUCOSIDASE"/>
    <property type="match status" value="1"/>
</dbReference>
<dbReference type="AlphaFoldDB" id="D1W8X3"/>
<proteinExistence type="inferred from homology"/>
<feature type="domain" description="F5/8 type C" evidence="7">
    <location>
        <begin position="363"/>
        <end position="470"/>
    </location>
</feature>
<keyword evidence="3 6" id="KW-0732">Signal</keyword>
<keyword evidence="4" id="KW-0378">Hydrolase</keyword>
<feature type="domain" description="Glycoside hydrolase family 29 N-terminal" evidence="8">
    <location>
        <begin position="40"/>
        <end position="345"/>
    </location>
</feature>
<keyword evidence="10" id="KW-1185">Reference proteome</keyword>